<reference evidence="9 10" key="1">
    <citation type="submission" date="2024-09" db="EMBL/GenBank/DDBJ databases">
        <authorList>
            <person name="Sun Q."/>
            <person name="Mori K."/>
        </authorList>
    </citation>
    <scope>NUCLEOTIDE SEQUENCE [LARGE SCALE GENOMIC DNA]</scope>
    <source>
        <strain evidence="9 10">CECT 7682</strain>
    </source>
</reference>
<comment type="similarity">
    <text evidence="6">Belongs to the exbB/tolQ family.</text>
</comment>
<feature type="transmembrane region" description="Helical" evidence="7">
    <location>
        <begin position="12"/>
        <end position="30"/>
    </location>
</feature>
<protein>
    <submittedName>
        <fullName evidence="9">MotA/TolQ/ExbB proton channel family protein</fullName>
    </submittedName>
</protein>
<feature type="domain" description="MotA/TolQ/ExbB proton channel" evidence="8">
    <location>
        <begin position="48"/>
        <end position="117"/>
    </location>
</feature>
<feature type="transmembrane region" description="Helical" evidence="7">
    <location>
        <begin position="91"/>
        <end position="111"/>
    </location>
</feature>
<evidence type="ECO:0000256" key="1">
    <source>
        <dbReference type="ARBA" id="ARBA00004651"/>
    </source>
</evidence>
<evidence type="ECO:0000259" key="8">
    <source>
        <dbReference type="Pfam" id="PF01618"/>
    </source>
</evidence>
<feature type="transmembrane region" description="Helical" evidence="7">
    <location>
        <begin position="42"/>
        <end position="63"/>
    </location>
</feature>
<keyword evidence="10" id="KW-1185">Reference proteome</keyword>
<keyword evidence="3 7" id="KW-0812">Transmembrane</keyword>
<comment type="caution">
    <text evidence="9">The sequence shown here is derived from an EMBL/GenBank/DDBJ whole genome shotgun (WGS) entry which is preliminary data.</text>
</comment>
<proteinExistence type="inferred from homology"/>
<evidence type="ECO:0000256" key="6">
    <source>
        <dbReference type="RuleBase" id="RU004057"/>
    </source>
</evidence>
<keyword evidence="6" id="KW-0813">Transport</keyword>
<sequence>MMELFDLAPYAWLPLSCGLIVIVVGFIKLLKLRQTKNPEAVGIFEIWLMGIIALLLGILGPILNMMRTFDAFSHAGDISPSIVANGIKSSYTSIIIGLAVLVISLIIWGILKETKQNRIISKTIDKVNLG</sequence>
<evidence type="ECO:0000256" key="2">
    <source>
        <dbReference type="ARBA" id="ARBA00022475"/>
    </source>
</evidence>
<dbReference type="Pfam" id="PF01618">
    <property type="entry name" value="MotA_ExbB"/>
    <property type="match status" value="1"/>
</dbReference>
<name>A0ABV5J339_9BACT</name>
<gene>
    <name evidence="9" type="ORF">ACFFUR_03750</name>
</gene>
<dbReference type="EMBL" id="JBHMEW010000011">
    <property type="protein sequence ID" value="MFB9210907.1"/>
    <property type="molecule type" value="Genomic_DNA"/>
</dbReference>
<evidence type="ECO:0000256" key="3">
    <source>
        <dbReference type="ARBA" id="ARBA00022692"/>
    </source>
</evidence>
<dbReference type="RefSeq" id="WP_290247454.1">
    <property type="nucleotide sequence ID" value="NZ_JAUFQT010000001.1"/>
</dbReference>
<keyword evidence="4 7" id="KW-1133">Transmembrane helix</keyword>
<evidence type="ECO:0000313" key="9">
    <source>
        <dbReference type="EMBL" id="MFB9210907.1"/>
    </source>
</evidence>
<evidence type="ECO:0000256" key="4">
    <source>
        <dbReference type="ARBA" id="ARBA00022989"/>
    </source>
</evidence>
<keyword evidence="6" id="KW-0653">Protein transport</keyword>
<accession>A0ABV5J339</accession>
<evidence type="ECO:0000256" key="5">
    <source>
        <dbReference type="ARBA" id="ARBA00023136"/>
    </source>
</evidence>
<keyword evidence="5 7" id="KW-0472">Membrane</keyword>
<dbReference type="InterPro" id="IPR002898">
    <property type="entry name" value="MotA_ExbB_proton_chnl"/>
</dbReference>
<evidence type="ECO:0000256" key="7">
    <source>
        <dbReference type="SAM" id="Phobius"/>
    </source>
</evidence>
<dbReference type="Proteomes" id="UP001589654">
    <property type="component" value="Unassembled WGS sequence"/>
</dbReference>
<organism evidence="9 10">
    <name type="scientific">Echinicola jeungdonensis</name>
    <dbReference type="NCBI Taxonomy" id="709343"/>
    <lineage>
        <taxon>Bacteria</taxon>
        <taxon>Pseudomonadati</taxon>
        <taxon>Bacteroidota</taxon>
        <taxon>Cytophagia</taxon>
        <taxon>Cytophagales</taxon>
        <taxon>Cyclobacteriaceae</taxon>
        <taxon>Echinicola</taxon>
    </lineage>
</organism>
<keyword evidence="2" id="KW-1003">Cell membrane</keyword>
<evidence type="ECO:0000313" key="10">
    <source>
        <dbReference type="Proteomes" id="UP001589654"/>
    </source>
</evidence>
<comment type="subcellular location">
    <subcellularLocation>
        <location evidence="1">Cell membrane</location>
        <topology evidence="1">Multi-pass membrane protein</topology>
    </subcellularLocation>
    <subcellularLocation>
        <location evidence="6">Membrane</location>
        <topology evidence="6">Multi-pass membrane protein</topology>
    </subcellularLocation>
</comment>